<accession>A0ABR9QJU6</accession>
<organism evidence="2 3">
    <name type="scientific">Litchfieldia luteola</name>
    <dbReference type="NCBI Taxonomy" id="682179"/>
    <lineage>
        <taxon>Bacteria</taxon>
        <taxon>Bacillati</taxon>
        <taxon>Bacillota</taxon>
        <taxon>Bacilli</taxon>
        <taxon>Bacillales</taxon>
        <taxon>Bacillaceae</taxon>
        <taxon>Litchfieldia</taxon>
    </lineage>
</organism>
<evidence type="ECO:0000313" key="3">
    <source>
        <dbReference type="Proteomes" id="UP001516662"/>
    </source>
</evidence>
<gene>
    <name evidence="2" type="ORF">IMZ08_10290</name>
</gene>
<keyword evidence="1" id="KW-0812">Transmembrane</keyword>
<keyword evidence="1" id="KW-0472">Membrane</keyword>
<dbReference type="EMBL" id="JADCLJ010000020">
    <property type="protein sequence ID" value="MBE4908444.1"/>
    <property type="molecule type" value="Genomic_DNA"/>
</dbReference>
<name>A0ABR9QJU6_9BACI</name>
<reference evidence="2 3" key="1">
    <citation type="submission" date="2020-10" db="EMBL/GenBank/DDBJ databases">
        <title>Bacillus sp. HD4P25, an endophyte from a halophyte.</title>
        <authorList>
            <person name="Sun J.-Q."/>
        </authorList>
    </citation>
    <scope>NUCLEOTIDE SEQUENCE [LARGE SCALE GENOMIC DNA]</scope>
    <source>
        <strain evidence="2 3">YIM 93174</strain>
    </source>
</reference>
<comment type="caution">
    <text evidence="2">The sequence shown here is derived from an EMBL/GenBank/DDBJ whole genome shotgun (WGS) entry which is preliminary data.</text>
</comment>
<protein>
    <submittedName>
        <fullName evidence="2">Uncharacterized protein</fullName>
    </submittedName>
</protein>
<dbReference type="Proteomes" id="UP001516662">
    <property type="component" value="Unassembled WGS sequence"/>
</dbReference>
<proteinExistence type="predicted"/>
<keyword evidence="1" id="KW-1133">Transmembrane helix</keyword>
<evidence type="ECO:0000313" key="2">
    <source>
        <dbReference type="EMBL" id="MBE4908444.1"/>
    </source>
</evidence>
<evidence type="ECO:0000256" key="1">
    <source>
        <dbReference type="SAM" id="Phobius"/>
    </source>
</evidence>
<feature type="transmembrane region" description="Helical" evidence="1">
    <location>
        <begin position="36"/>
        <end position="53"/>
    </location>
</feature>
<keyword evidence="3" id="KW-1185">Reference proteome</keyword>
<dbReference type="RefSeq" id="WP_193536153.1">
    <property type="nucleotide sequence ID" value="NZ_JADCLJ010000020.1"/>
</dbReference>
<sequence>MNRDEKRKQLRKQIQAKYRKIKQQKRKETEASDGEIVLVVTILILLIVFNALFKSL</sequence>